<dbReference type="EMBL" id="CP114014">
    <property type="protein sequence ID" value="XAY06070.1"/>
    <property type="molecule type" value="Genomic_DNA"/>
</dbReference>
<reference evidence="2" key="1">
    <citation type="submission" date="2022-12" db="EMBL/GenBank/DDBJ databases">
        <title>Paraconexibacter alkalitolerans sp. nov. and Baekduia alba sp. nov., isolated from soil and emended description of the genera Paraconexibacter (Chun et al., 2020) and Baekduia (An et al., 2020).</title>
        <authorList>
            <person name="Vieira S."/>
            <person name="Huber K.J."/>
            <person name="Geppert A."/>
            <person name="Wolf J."/>
            <person name="Neumann-Schaal M."/>
            <person name="Muesken M."/>
            <person name="Overmann J."/>
        </authorList>
    </citation>
    <scope>NUCLEOTIDE SEQUENCE</scope>
    <source>
        <strain evidence="2">AEG42_29</strain>
    </source>
</reference>
<organism evidence="2">
    <name type="scientific">Paraconexibacter sp. AEG42_29</name>
    <dbReference type="NCBI Taxonomy" id="2997339"/>
    <lineage>
        <taxon>Bacteria</taxon>
        <taxon>Bacillati</taxon>
        <taxon>Actinomycetota</taxon>
        <taxon>Thermoleophilia</taxon>
        <taxon>Solirubrobacterales</taxon>
        <taxon>Paraconexibacteraceae</taxon>
        <taxon>Paraconexibacter</taxon>
    </lineage>
</organism>
<evidence type="ECO:0000313" key="2">
    <source>
        <dbReference type="EMBL" id="XAY06070.1"/>
    </source>
</evidence>
<feature type="chain" id="PRO_5043425473" evidence="1">
    <location>
        <begin position="27"/>
        <end position="164"/>
    </location>
</feature>
<feature type="signal peptide" evidence="1">
    <location>
        <begin position="1"/>
        <end position="26"/>
    </location>
</feature>
<accession>A0AAU7AX73</accession>
<dbReference type="AlphaFoldDB" id="A0AAU7AX73"/>
<protein>
    <submittedName>
        <fullName evidence="2">Uncharacterized protein</fullName>
    </submittedName>
</protein>
<gene>
    <name evidence="2" type="ORF">DSM112329_02932</name>
</gene>
<dbReference type="RefSeq" id="WP_354697309.1">
    <property type="nucleotide sequence ID" value="NZ_CP114014.1"/>
</dbReference>
<sequence length="164" mass="16963">MTFKPVRSLALPVIASAVLIAPPAEAQQAADTITVAGTAQVAPKPLNRNSNASIAKAVKRARTAATPLALANGQARATELASLASLKVGRLLAITEGFGAAPFGIYAFGQDGTFGNGQYCGTVRRSRVVTKNGKKQRVVTSSRICRVPQQVIATLTLTYSTGPA</sequence>
<name>A0AAU7AX73_9ACTN</name>
<dbReference type="KEGG" id="parq:DSM112329_02932"/>
<keyword evidence="1" id="KW-0732">Signal</keyword>
<evidence type="ECO:0000256" key="1">
    <source>
        <dbReference type="SAM" id="SignalP"/>
    </source>
</evidence>
<proteinExistence type="predicted"/>